<gene>
    <name evidence="2" type="ORF">MM415B03539_0009</name>
</gene>
<accession>A0A6M3LC64</accession>
<reference evidence="2" key="1">
    <citation type="submission" date="2020-03" db="EMBL/GenBank/DDBJ databases">
        <title>The deep terrestrial virosphere.</title>
        <authorList>
            <person name="Holmfeldt K."/>
            <person name="Nilsson E."/>
            <person name="Simone D."/>
            <person name="Lopez-Fernandez M."/>
            <person name="Wu X."/>
            <person name="de Brujin I."/>
            <person name="Lundin D."/>
            <person name="Andersson A."/>
            <person name="Bertilsson S."/>
            <person name="Dopson M."/>
        </authorList>
    </citation>
    <scope>NUCLEOTIDE SEQUENCE</scope>
    <source>
        <strain evidence="2">MM415B03539</strain>
    </source>
</reference>
<sequence length="54" mass="5872">MTEQLPDIPSTWERFAVLIIFGILSGWMAYKGNSEAAAGFATVIATYFLSRTGA</sequence>
<keyword evidence="1" id="KW-0812">Transmembrane</keyword>
<protein>
    <recommendedName>
        <fullName evidence="3">Holin</fullName>
    </recommendedName>
</protein>
<organism evidence="2">
    <name type="scientific">viral metagenome</name>
    <dbReference type="NCBI Taxonomy" id="1070528"/>
    <lineage>
        <taxon>unclassified sequences</taxon>
        <taxon>metagenomes</taxon>
        <taxon>organismal metagenomes</taxon>
    </lineage>
</organism>
<proteinExistence type="predicted"/>
<dbReference type="EMBL" id="MT142943">
    <property type="protein sequence ID" value="QJA90861.1"/>
    <property type="molecule type" value="Genomic_DNA"/>
</dbReference>
<evidence type="ECO:0000256" key="1">
    <source>
        <dbReference type="SAM" id="Phobius"/>
    </source>
</evidence>
<keyword evidence="1" id="KW-0472">Membrane</keyword>
<name>A0A6M3LC64_9ZZZZ</name>
<evidence type="ECO:0008006" key="3">
    <source>
        <dbReference type="Google" id="ProtNLM"/>
    </source>
</evidence>
<feature type="transmembrane region" description="Helical" evidence="1">
    <location>
        <begin position="12"/>
        <end position="30"/>
    </location>
</feature>
<evidence type="ECO:0000313" key="2">
    <source>
        <dbReference type="EMBL" id="QJA90861.1"/>
    </source>
</evidence>
<keyword evidence="1" id="KW-1133">Transmembrane helix</keyword>
<dbReference type="AlphaFoldDB" id="A0A6M3LC64"/>